<name>A0ABD0P553_CIRMR</name>
<feature type="non-terminal residue" evidence="1">
    <location>
        <position position="1"/>
    </location>
</feature>
<dbReference type="AlphaFoldDB" id="A0ABD0P553"/>
<protein>
    <submittedName>
        <fullName evidence="1">Uncharacterized protein</fullName>
    </submittedName>
</protein>
<accession>A0ABD0P553</accession>
<evidence type="ECO:0000313" key="2">
    <source>
        <dbReference type="Proteomes" id="UP001529510"/>
    </source>
</evidence>
<dbReference type="InterPro" id="IPR042097">
    <property type="entry name" value="Aminopeptidase_N-like_N_sf"/>
</dbReference>
<dbReference type="Proteomes" id="UP001529510">
    <property type="component" value="Unassembled WGS sequence"/>
</dbReference>
<dbReference type="SUPFAM" id="SSF63737">
    <property type="entry name" value="Leukotriene A4 hydrolase N-terminal domain"/>
    <property type="match status" value="1"/>
</dbReference>
<keyword evidence="2" id="KW-1185">Reference proteome</keyword>
<organism evidence="1 2">
    <name type="scientific">Cirrhinus mrigala</name>
    <name type="common">Mrigala</name>
    <dbReference type="NCBI Taxonomy" id="683832"/>
    <lineage>
        <taxon>Eukaryota</taxon>
        <taxon>Metazoa</taxon>
        <taxon>Chordata</taxon>
        <taxon>Craniata</taxon>
        <taxon>Vertebrata</taxon>
        <taxon>Euteleostomi</taxon>
        <taxon>Actinopterygii</taxon>
        <taxon>Neopterygii</taxon>
        <taxon>Teleostei</taxon>
        <taxon>Ostariophysi</taxon>
        <taxon>Cypriniformes</taxon>
        <taxon>Cyprinidae</taxon>
        <taxon>Labeoninae</taxon>
        <taxon>Labeonini</taxon>
        <taxon>Cirrhinus</taxon>
    </lineage>
</organism>
<dbReference type="Gene3D" id="2.60.40.1730">
    <property type="entry name" value="tricorn interacting facor f3 domain"/>
    <property type="match status" value="1"/>
</dbReference>
<proteinExistence type="predicted"/>
<dbReference type="EMBL" id="JAMKFB020000018">
    <property type="protein sequence ID" value="KAL0168063.1"/>
    <property type="molecule type" value="Genomic_DNA"/>
</dbReference>
<reference evidence="1 2" key="1">
    <citation type="submission" date="2024-05" db="EMBL/GenBank/DDBJ databases">
        <title>Genome sequencing and assembly of Indian major carp, Cirrhinus mrigala (Hamilton, 1822).</title>
        <authorList>
            <person name="Mohindra V."/>
            <person name="Chowdhury L.M."/>
            <person name="Lal K."/>
            <person name="Jena J.K."/>
        </authorList>
    </citation>
    <scope>NUCLEOTIDE SEQUENCE [LARGE SCALE GENOMIC DNA]</scope>
    <source>
        <strain evidence="1">CM1030</strain>
        <tissue evidence="1">Blood</tissue>
    </source>
</reference>
<sequence length="107" mass="12366">LPDNVIPESYKVFLQPYIYPAITNNYTNQSFAFTGNSTVRVKCMTDSKTVFLHVLDLNVTTVEDKMSGNETYYDIFTKFEGELQNDLTGFYMSQYTEKVKGDEEDQE</sequence>
<gene>
    <name evidence="1" type="ORF">M9458_036285</name>
</gene>
<evidence type="ECO:0000313" key="1">
    <source>
        <dbReference type="EMBL" id="KAL0168063.1"/>
    </source>
</evidence>
<comment type="caution">
    <text evidence="1">The sequence shown here is derived from an EMBL/GenBank/DDBJ whole genome shotgun (WGS) entry which is preliminary data.</text>
</comment>
<feature type="non-terminal residue" evidence="1">
    <location>
        <position position="107"/>
    </location>
</feature>